<gene>
    <name evidence="2" type="ORF">OS493_040506</name>
</gene>
<dbReference type="AlphaFoldDB" id="A0A9W9YK32"/>
<proteinExistence type="predicted"/>
<name>A0A9W9YK32_9CNID</name>
<feature type="non-terminal residue" evidence="2">
    <location>
        <position position="88"/>
    </location>
</feature>
<feature type="region of interest" description="Disordered" evidence="1">
    <location>
        <begin position="65"/>
        <end position="88"/>
    </location>
</feature>
<comment type="caution">
    <text evidence="2">The sequence shown here is derived from an EMBL/GenBank/DDBJ whole genome shotgun (WGS) entry which is preliminary data.</text>
</comment>
<reference evidence="2" key="1">
    <citation type="submission" date="2023-01" db="EMBL/GenBank/DDBJ databases">
        <title>Genome assembly of the deep-sea coral Lophelia pertusa.</title>
        <authorList>
            <person name="Herrera S."/>
            <person name="Cordes E."/>
        </authorList>
    </citation>
    <scope>NUCLEOTIDE SEQUENCE</scope>
    <source>
        <strain evidence="2">USNM1676648</strain>
        <tissue evidence="2">Polyp</tissue>
    </source>
</reference>
<sequence>MAERTCVDRVLLPVTAAIYRNGEEKQAMRWSFEIGIGGESDKKLFDLIFTNKRRIWNRRSLQPAENSEIHNVDQHERFSSHNELSKGQ</sequence>
<dbReference type="Proteomes" id="UP001163046">
    <property type="component" value="Unassembled WGS sequence"/>
</dbReference>
<evidence type="ECO:0000313" key="2">
    <source>
        <dbReference type="EMBL" id="KAJ7343099.1"/>
    </source>
</evidence>
<protein>
    <submittedName>
        <fullName evidence="2">Uncharacterized protein</fullName>
    </submittedName>
</protein>
<evidence type="ECO:0000313" key="3">
    <source>
        <dbReference type="Proteomes" id="UP001163046"/>
    </source>
</evidence>
<feature type="compositionally biased region" description="Basic and acidic residues" evidence="1">
    <location>
        <begin position="67"/>
        <end position="88"/>
    </location>
</feature>
<evidence type="ECO:0000256" key="1">
    <source>
        <dbReference type="SAM" id="MobiDB-lite"/>
    </source>
</evidence>
<accession>A0A9W9YK32</accession>
<organism evidence="2 3">
    <name type="scientific">Desmophyllum pertusum</name>
    <dbReference type="NCBI Taxonomy" id="174260"/>
    <lineage>
        <taxon>Eukaryota</taxon>
        <taxon>Metazoa</taxon>
        <taxon>Cnidaria</taxon>
        <taxon>Anthozoa</taxon>
        <taxon>Hexacorallia</taxon>
        <taxon>Scleractinia</taxon>
        <taxon>Caryophylliina</taxon>
        <taxon>Caryophylliidae</taxon>
        <taxon>Desmophyllum</taxon>
    </lineage>
</organism>
<keyword evidence="3" id="KW-1185">Reference proteome</keyword>
<dbReference type="EMBL" id="MU827698">
    <property type="protein sequence ID" value="KAJ7343099.1"/>
    <property type="molecule type" value="Genomic_DNA"/>
</dbReference>